<dbReference type="EMBL" id="MDZC01000057">
    <property type="protein sequence ID" value="OGX85515.1"/>
    <property type="molecule type" value="Genomic_DNA"/>
</dbReference>
<evidence type="ECO:0000256" key="10">
    <source>
        <dbReference type="ARBA" id="ARBA00023121"/>
    </source>
</evidence>
<dbReference type="GO" id="GO:0033177">
    <property type="term" value="C:proton-transporting two-sector ATPase complex, proton-transporting domain"/>
    <property type="evidence" value="ECO:0007669"/>
    <property type="project" value="InterPro"/>
</dbReference>
<gene>
    <name evidence="14" type="primary">atpE</name>
    <name evidence="16" type="ORF">BEN48_01360</name>
</gene>
<dbReference type="SUPFAM" id="SSF81333">
    <property type="entry name" value="F1F0 ATP synthase subunit C"/>
    <property type="match status" value="1"/>
</dbReference>
<evidence type="ECO:0000256" key="5">
    <source>
        <dbReference type="ARBA" id="ARBA00022547"/>
    </source>
</evidence>
<keyword evidence="4 14" id="KW-1003">Cell membrane</keyword>
<dbReference type="RefSeq" id="WP_035561068.1">
    <property type="nucleotide sequence ID" value="NZ_MDZC01000057.1"/>
</dbReference>
<dbReference type="OrthoDB" id="5383454at2"/>
<dbReference type="PROSITE" id="PS00605">
    <property type="entry name" value="ATPASE_C"/>
    <property type="match status" value="1"/>
</dbReference>
<evidence type="ECO:0000259" key="15">
    <source>
        <dbReference type="Pfam" id="PF00137"/>
    </source>
</evidence>
<dbReference type="STRING" id="1908236.BEN48_01360"/>
<evidence type="ECO:0000256" key="14">
    <source>
        <dbReference type="HAMAP-Rule" id="MF_01396"/>
    </source>
</evidence>
<feature type="transmembrane region" description="Helical" evidence="14">
    <location>
        <begin position="65"/>
        <end position="88"/>
    </location>
</feature>
<dbReference type="Pfam" id="PF00137">
    <property type="entry name" value="ATP-synt_C"/>
    <property type="match status" value="1"/>
</dbReference>
<evidence type="ECO:0000256" key="3">
    <source>
        <dbReference type="ARBA" id="ARBA00022448"/>
    </source>
</evidence>
<dbReference type="NCBIfam" id="TIGR01260">
    <property type="entry name" value="ATP_synt_c"/>
    <property type="match status" value="1"/>
</dbReference>
<keyword evidence="10 14" id="KW-0446">Lipid-binding</keyword>
<dbReference type="Proteomes" id="UP000177791">
    <property type="component" value="Unassembled WGS sequence"/>
</dbReference>
<comment type="subcellular location">
    <subcellularLocation>
        <location evidence="14">Cell membrane</location>
        <topology evidence="14">Multi-pass membrane protein</topology>
    </subcellularLocation>
    <subcellularLocation>
        <location evidence="1">Membrane</location>
        <topology evidence="1">Multi-pass membrane protein</topology>
    </subcellularLocation>
</comment>
<dbReference type="InterPro" id="IPR038662">
    <property type="entry name" value="ATP_synth_F0_csu_sf"/>
</dbReference>
<comment type="function">
    <text evidence="13 14">F(1)F(0) ATP synthase produces ATP from ADP in the presence of a proton or sodium gradient. F-type ATPases consist of two structural domains, F(1) containing the extramembraneous catalytic core and F(0) containing the membrane proton channel, linked together by a central stalk and a peripheral stalk. During catalysis, ATP synthesis in the catalytic domain of F(1) is coupled via a rotary mechanism of the central stalk subunits to proton translocation.</text>
</comment>
<evidence type="ECO:0000313" key="16">
    <source>
        <dbReference type="EMBL" id="OGX85515.1"/>
    </source>
</evidence>
<dbReference type="GO" id="GO:0005886">
    <property type="term" value="C:plasma membrane"/>
    <property type="evidence" value="ECO:0007669"/>
    <property type="project" value="UniProtKB-SubCell"/>
</dbReference>
<keyword evidence="8 14" id="KW-1133">Transmembrane helix</keyword>
<dbReference type="InterPro" id="IPR000454">
    <property type="entry name" value="ATP_synth_F0_csu"/>
</dbReference>
<keyword evidence="12 14" id="KW-0066">ATP synthesis</keyword>
<evidence type="ECO:0000256" key="13">
    <source>
        <dbReference type="ARBA" id="ARBA00025198"/>
    </source>
</evidence>
<feature type="site" description="Reversibly protonated during proton transport" evidence="14">
    <location>
        <position position="74"/>
    </location>
</feature>
<evidence type="ECO:0000256" key="1">
    <source>
        <dbReference type="ARBA" id="ARBA00004141"/>
    </source>
</evidence>
<dbReference type="GO" id="GO:0046933">
    <property type="term" value="F:proton-transporting ATP synthase activity, rotational mechanism"/>
    <property type="evidence" value="ECO:0007669"/>
    <property type="project" value="UniProtKB-UniRule"/>
</dbReference>
<comment type="caution">
    <text evidence="16">The sequence shown here is derived from an EMBL/GenBank/DDBJ whole genome shotgun (WGS) entry which is preliminary data.</text>
</comment>
<dbReference type="HAMAP" id="MF_01396">
    <property type="entry name" value="ATP_synth_c_bact"/>
    <property type="match status" value="1"/>
</dbReference>
<keyword evidence="11 14" id="KW-0472">Membrane</keyword>
<keyword evidence="6 14" id="KW-0812">Transmembrane</keyword>
<evidence type="ECO:0000256" key="12">
    <source>
        <dbReference type="ARBA" id="ARBA00023310"/>
    </source>
</evidence>
<evidence type="ECO:0000313" key="17">
    <source>
        <dbReference type="Proteomes" id="UP000177791"/>
    </source>
</evidence>
<dbReference type="Gene3D" id="1.20.20.10">
    <property type="entry name" value="F1F0 ATP synthase subunit C"/>
    <property type="match status" value="1"/>
</dbReference>
<dbReference type="GO" id="GO:0008289">
    <property type="term" value="F:lipid binding"/>
    <property type="evidence" value="ECO:0007669"/>
    <property type="project" value="UniProtKB-KW"/>
</dbReference>
<dbReference type="FunFam" id="1.20.20.10:FF:000004">
    <property type="entry name" value="ATP synthase subunit c"/>
    <property type="match status" value="1"/>
</dbReference>
<feature type="domain" description="V-ATPase proteolipid subunit C-like" evidence="15">
    <location>
        <begin position="24"/>
        <end position="87"/>
    </location>
</feature>
<accession>A0A1G1T3R2</accession>
<evidence type="ECO:0000256" key="6">
    <source>
        <dbReference type="ARBA" id="ARBA00022692"/>
    </source>
</evidence>
<dbReference type="PRINTS" id="PR00124">
    <property type="entry name" value="ATPASEC"/>
</dbReference>
<protein>
    <recommendedName>
        <fullName evidence="14">ATP synthase subunit c</fullName>
    </recommendedName>
    <alternativeName>
        <fullName evidence="14">ATP synthase F(0) sector subunit c</fullName>
    </alternativeName>
    <alternativeName>
        <fullName evidence="14">F-type ATPase subunit c</fullName>
        <shortName evidence="14">F-ATPase subunit c</shortName>
    </alternativeName>
    <alternativeName>
        <fullName evidence="14">Lipid-binding protein</fullName>
    </alternativeName>
</protein>
<organism evidence="16 17">
    <name type="scientific">Hymenobacter glacialis</name>
    <dbReference type="NCBI Taxonomy" id="1908236"/>
    <lineage>
        <taxon>Bacteria</taxon>
        <taxon>Pseudomonadati</taxon>
        <taxon>Bacteroidota</taxon>
        <taxon>Cytophagia</taxon>
        <taxon>Cytophagales</taxon>
        <taxon>Hymenobacteraceae</taxon>
        <taxon>Hymenobacter</taxon>
    </lineage>
</organism>
<comment type="function">
    <text evidence="14">Key component of the F(0) channel; it plays a direct role in translocation across the membrane. A homomeric c-ring of between 10-14 subunits forms the central stalk rotor element with the F(1) delta and epsilon subunits.</text>
</comment>
<reference evidence="16 17" key="1">
    <citation type="submission" date="2016-08" db="EMBL/GenBank/DDBJ databases">
        <title>Hymenobacter coccineus sp. nov., Hymenobacter lapidarius sp. nov. and Hymenobacter glacialis sp. nov., isolated from Antarctic soil.</title>
        <authorList>
            <person name="Sedlacek I."/>
            <person name="Kralova S."/>
            <person name="Kyrova K."/>
            <person name="Maslanova I."/>
            <person name="Stankova E."/>
            <person name="Vrbovska V."/>
            <person name="Nemec M."/>
            <person name="Bartak M."/>
            <person name="Svec P."/>
            <person name="Busse H.-J."/>
            <person name="Pantucek R."/>
        </authorList>
    </citation>
    <scope>NUCLEOTIDE SEQUENCE [LARGE SCALE GENOMIC DNA]</scope>
    <source>
        <strain evidence="16 17">CCM 8648</strain>
    </source>
</reference>
<evidence type="ECO:0000256" key="7">
    <source>
        <dbReference type="ARBA" id="ARBA00022781"/>
    </source>
</evidence>
<comment type="similarity">
    <text evidence="2 14">Belongs to the ATPase C chain family.</text>
</comment>
<feature type="transmembrane region" description="Helical" evidence="14">
    <location>
        <begin position="24"/>
        <end position="44"/>
    </location>
</feature>
<evidence type="ECO:0000256" key="9">
    <source>
        <dbReference type="ARBA" id="ARBA00023065"/>
    </source>
</evidence>
<keyword evidence="9 14" id="KW-0406">Ion transport</keyword>
<evidence type="ECO:0000256" key="8">
    <source>
        <dbReference type="ARBA" id="ARBA00022989"/>
    </source>
</evidence>
<proteinExistence type="inferred from homology"/>
<dbReference type="InterPro" id="IPR020537">
    <property type="entry name" value="ATP_synth_F0_csu_DDCD_BS"/>
</dbReference>
<name>A0A1G1T3R2_9BACT</name>
<dbReference type="GO" id="GO:0045259">
    <property type="term" value="C:proton-transporting ATP synthase complex"/>
    <property type="evidence" value="ECO:0007669"/>
    <property type="project" value="UniProtKB-KW"/>
</dbReference>
<evidence type="ECO:0000256" key="11">
    <source>
        <dbReference type="ARBA" id="ARBA00023136"/>
    </source>
</evidence>
<sequence length="91" mass="8967">MLLSLFLQAAVEMAANYGPGLAVMGAGIGAGLVALGVGLGIGRIGGSAMDAIGRQPDASGKIQTAMIIAAALIEGLGLFAVVVCVLIWTKL</sequence>
<keyword evidence="5 14" id="KW-0138">CF(0)</keyword>
<keyword evidence="17" id="KW-1185">Reference proteome</keyword>
<keyword evidence="3 14" id="KW-0813">Transport</keyword>
<dbReference type="InterPro" id="IPR002379">
    <property type="entry name" value="ATPase_proteolipid_c-like_dom"/>
</dbReference>
<dbReference type="CDD" id="cd18121">
    <property type="entry name" value="ATP-synt_Fo_c"/>
    <property type="match status" value="1"/>
</dbReference>
<dbReference type="InterPro" id="IPR005953">
    <property type="entry name" value="ATP_synth_csu_bac/chlpt"/>
</dbReference>
<dbReference type="AlphaFoldDB" id="A0A1G1T3R2"/>
<evidence type="ECO:0000256" key="2">
    <source>
        <dbReference type="ARBA" id="ARBA00006704"/>
    </source>
</evidence>
<keyword evidence="7 14" id="KW-0375">Hydrogen ion transport</keyword>
<evidence type="ECO:0000256" key="4">
    <source>
        <dbReference type="ARBA" id="ARBA00022475"/>
    </source>
</evidence>
<dbReference type="InterPro" id="IPR035921">
    <property type="entry name" value="F/V-ATP_Csub_sf"/>
</dbReference>